<sequence length="211" mass="22867">MLLSKKWKYTLYGSGIAILTLGVCFTIQSQLGTSPFDALLVGLAKNIGLTVGSWEIITSFIIIFCNAFIARKRPAFLGLLTAFVTGVCIDVWLFLLGDIVHPTHFVSKVICLAMGLLIIGLGSAVYLQAKFAPNPIDFSMLIIRDVTGKSIMFSKTLIYLVFLALAFIFSGPIGVGTVLTVILGGPILNYFMALIENKLVHAQQPHCPPSL</sequence>
<dbReference type="Proteomes" id="UP001549363">
    <property type="component" value="Unassembled WGS sequence"/>
</dbReference>
<keyword evidence="1" id="KW-0812">Transmembrane</keyword>
<dbReference type="InterPro" id="IPR038750">
    <property type="entry name" value="YczE/YyaS-like"/>
</dbReference>
<organism evidence="2 3">
    <name type="scientific">Lysinibacillus parviboronicapiens</name>
    <dbReference type="NCBI Taxonomy" id="436516"/>
    <lineage>
        <taxon>Bacteria</taxon>
        <taxon>Bacillati</taxon>
        <taxon>Bacillota</taxon>
        <taxon>Bacilli</taxon>
        <taxon>Bacillales</taxon>
        <taxon>Bacillaceae</taxon>
        <taxon>Lysinibacillus</taxon>
    </lineage>
</organism>
<reference evidence="2 3" key="1">
    <citation type="submission" date="2024-06" db="EMBL/GenBank/DDBJ databases">
        <title>Sorghum-associated microbial communities from plants grown in Nebraska, USA.</title>
        <authorList>
            <person name="Schachtman D."/>
        </authorList>
    </citation>
    <scope>NUCLEOTIDE SEQUENCE [LARGE SCALE GENOMIC DNA]</scope>
    <source>
        <strain evidence="2 3">736</strain>
    </source>
</reference>
<accession>A0ABV2PHP2</accession>
<feature type="transmembrane region" description="Helical" evidence="1">
    <location>
        <begin position="51"/>
        <end position="69"/>
    </location>
</feature>
<dbReference type="PANTHER" id="PTHR40078:SF1">
    <property type="entry name" value="INTEGRAL MEMBRANE PROTEIN"/>
    <property type="match status" value="1"/>
</dbReference>
<keyword evidence="1" id="KW-0472">Membrane</keyword>
<feature type="transmembrane region" description="Helical" evidence="1">
    <location>
        <begin position="9"/>
        <end position="31"/>
    </location>
</feature>
<feature type="transmembrane region" description="Helical" evidence="1">
    <location>
        <begin position="107"/>
        <end position="129"/>
    </location>
</feature>
<gene>
    <name evidence="2" type="ORF">ABIA69_001322</name>
</gene>
<feature type="transmembrane region" description="Helical" evidence="1">
    <location>
        <begin position="76"/>
        <end position="95"/>
    </location>
</feature>
<feature type="transmembrane region" description="Helical" evidence="1">
    <location>
        <begin position="175"/>
        <end position="195"/>
    </location>
</feature>
<keyword evidence="1" id="KW-1133">Transmembrane helix</keyword>
<keyword evidence="3" id="KW-1185">Reference proteome</keyword>
<feature type="transmembrane region" description="Helical" evidence="1">
    <location>
        <begin position="150"/>
        <end position="169"/>
    </location>
</feature>
<proteinExistence type="predicted"/>
<evidence type="ECO:0000313" key="2">
    <source>
        <dbReference type="EMBL" id="MET4560178.1"/>
    </source>
</evidence>
<dbReference type="Pfam" id="PF19700">
    <property type="entry name" value="DUF6198"/>
    <property type="match status" value="1"/>
</dbReference>
<comment type="caution">
    <text evidence="2">The sequence shown here is derived from an EMBL/GenBank/DDBJ whole genome shotgun (WGS) entry which is preliminary data.</text>
</comment>
<evidence type="ECO:0000313" key="3">
    <source>
        <dbReference type="Proteomes" id="UP001549363"/>
    </source>
</evidence>
<dbReference type="PANTHER" id="PTHR40078">
    <property type="entry name" value="INTEGRAL MEMBRANE PROTEIN-RELATED"/>
    <property type="match status" value="1"/>
</dbReference>
<protein>
    <submittedName>
        <fullName evidence="2">Membrane protein YczE</fullName>
    </submittedName>
</protein>
<evidence type="ECO:0000256" key="1">
    <source>
        <dbReference type="SAM" id="Phobius"/>
    </source>
</evidence>
<name>A0ABV2PHP2_9BACI</name>
<dbReference type="EMBL" id="JBEPSB010000004">
    <property type="protein sequence ID" value="MET4560178.1"/>
    <property type="molecule type" value="Genomic_DNA"/>
</dbReference>